<organism evidence="1 2">
    <name type="scientific">Aspergillus pseudoviridinutans</name>
    <dbReference type="NCBI Taxonomy" id="1517512"/>
    <lineage>
        <taxon>Eukaryota</taxon>
        <taxon>Fungi</taxon>
        <taxon>Dikarya</taxon>
        <taxon>Ascomycota</taxon>
        <taxon>Pezizomycotina</taxon>
        <taxon>Eurotiomycetes</taxon>
        <taxon>Eurotiomycetidae</taxon>
        <taxon>Eurotiales</taxon>
        <taxon>Aspergillaceae</taxon>
        <taxon>Aspergillus</taxon>
        <taxon>Aspergillus subgen. Fumigati</taxon>
    </lineage>
</organism>
<sequence>MNDCTSHQPAACAEGFGVSDPSSYQGAPVHSAVPATEEEWKALLKNNTSCLKGIIVSRQGGVPEMAQYTAFEFNYGAKGPQHVQDEKTEIQTIRIESESECQSIHMGISQQELEVFMKTIAADGRLDFRARHASFNQHKQSSKTQKLEISHRLTSLKGSDDKRQALAFLEDFGEGFAMQATIGGRLFHSENVSMLKGNTLEQRENSLKIAAKASLSSKDSLSKGASITSGTQTLHTDRSQIRSVSEGMFWCGVGGDPCLYEE</sequence>
<dbReference type="GeneID" id="66999260"/>
<comment type="caution">
    <text evidence="1">The sequence shown here is derived from an EMBL/GenBank/DDBJ whole genome shotgun (WGS) entry which is preliminary data.</text>
</comment>
<gene>
    <name evidence="1" type="ORF">Asppvi_000647</name>
</gene>
<dbReference type="RefSeq" id="XP_043152891.1">
    <property type="nucleotide sequence ID" value="XM_043296956.1"/>
</dbReference>
<reference evidence="1 2" key="1">
    <citation type="submission" date="2018-10" db="EMBL/GenBank/DDBJ databases">
        <title>Pan-genome distribution and transcriptional activeness of fungal secondary metabolism genes in Aspergillus section Fumigati.</title>
        <authorList>
            <person name="Takahashi H."/>
            <person name="Umemura M."/>
            <person name="Ninomiya A."/>
            <person name="Kusuya Y."/>
            <person name="Urayama S."/>
            <person name="Shimizu M."/>
            <person name="Watanabe A."/>
            <person name="Kamei K."/>
            <person name="Yaguchi T."/>
            <person name="Hagiwara D."/>
        </authorList>
    </citation>
    <scope>NUCLEOTIDE SEQUENCE [LARGE SCALE GENOMIC DNA]</scope>
    <source>
        <strain evidence="1 2">IFM 55266</strain>
    </source>
</reference>
<dbReference type="AlphaFoldDB" id="A0A9P3B2R1"/>
<keyword evidence="2" id="KW-1185">Reference proteome</keyword>
<accession>A0A9P3B2R1</accession>
<protein>
    <submittedName>
        <fullName evidence="1">Uncharacterized protein</fullName>
    </submittedName>
</protein>
<name>A0A9P3B2R1_9EURO</name>
<dbReference type="EMBL" id="BHVY01000001">
    <property type="protein sequence ID" value="GIJ82144.1"/>
    <property type="molecule type" value="Genomic_DNA"/>
</dbReference>
<evidence type="ECO:0000313" key="1">
    <source>
        <dbReference type="EMBL" id="GIJ82144.1"/>
    </source>
</evidence>
<evidence type="ECO:0000313" key="2">
    <source>
        <dbReference type="Proteomes" id="UP001043456"/>
    </source>
</evidence>
<dbReference type="OrthoDB" id="10454815at2759"/>
<proteinExistence type="predicted"/>
<dbReference type="Proteomes" id="UP001043456">
    <property type="component" value="Unassembled WGS sequence"/>
</dbReference>